<reference evidence="1" key="1">
    <citation type="submission" date="2018-06" db="EMBL/GenBank/DDBJ databases">
        <authorList>
            <person name="Zhirakovskaya E."/>
        </authorList>
    </citation>
    <scope>NUCLEOTIDE SEQUENCE</scope>
</reference>
<gene>
    <name evidence="1" type="ORF">MNBD_GAMMA03-1042</name>
</gene>
<proteinExistence type="predicted"/>
<accession>A0A3B0WD93</accession>
<name>A0A3B0WD93_9ZZZZ</name>
<evidence type="ECO:0000313" key="1">
    <source>
        <dbReference type="EMBL" id="VAW49192.1"/>
    </source>
</evidence>
<dbReference type="AlphaFoldDB" id="A0A3B0WD93"/>
<dbReference type="EMBL" id="UOFC01000263">
    <property type="protein sequence ID" value="VAW49192.1"/>
    <property type="molecule type" value="Genomic_DNA"/>
</dbReference>
<feature type="non-terminal residue" evidence="1">
    <location>
        <position position="1"/>
    </location>
</feature>
<sequence length="110" mass="12202">GDWRQETFYNQFDVDGTLTTTWRNSSSVTPEIVSAGVGQSNPMFFDHSGMPETVQVGIMGHTWSNGSNGTRADFDFIRFASSAPQSQADCTAEFLTIDQDDDLIFSDDFE</sequence>
<protein>
    <submittedName>
        <fullName evidence="1">Uncharacterized protein</fullName>
    </submittedName>
</protein>
<organism evidence="1">
    <name type="scientific">hydrothermal vent metagenome</name>
    <dbReference type="NCBI Taxonomy" id="652676"/>
    <lineage>
        <taxon>unclassified sequences</taxon>
        <taxon>metagenomes</taxon>
        <taxon>ecological metagenomes</taxon>
    </lineage>
</organism>